<accession>A0A1N6DCU1</accession>
<organism evidence="2 3">
    <name type="scientific">Agromyces cerinus subsp. cerinus</name>
    <dbReference type="NCBI Taxonomy" id="232089"/>
    <lineage>
        <taxon>Bacteria</taxon>
        <taxon>Bacillati</taxon>
        <taxon>Actinomycetota</taxon>
        <taxon>Actinomycetes</taxon>
        <taxon>Micrococcales</taxon>
        <taxon>Microbacteriaceae</taxon>
        <taxon>Agromyces</taxon>
    </lineage>
</organism>
<proteinExistence type="predicted"/>
<dbReference type="STRING" id="232089.SAMN05443544_0033"/>
<reference evidence="3" key="1">
    <citation type="submission" date="2016-11" db="EMBL/GenBank/DDBJ databases">
        <authorList>
            <person name="Varghese N."/>
            <person name="Submissions S."/>
        </authorList>
    </citation>
    <scope>NUCLEOTIDE SEQUENCE [LARGE SCALE GENOMIC DNA]</scope>
    <source>
        <strain evidence="3">DSM 8595</strain>
    </source>
</reference>
<dbReference type="SUPFAM" id="SSF54690">
    <property type="entry name" value="Molybdopterin synthase subunit MoaE"/>
    <property type="match status" value="1"/>
</dbReference>
<feature type="compositionally biased region" description="Basic and acidic residues" evidence="1">
    <location>
        <begin position="1"/>
        <end position="17"/>
    </location>
</feature>
<keyword evidence="3" id="KW-1185">Reference proteome</keyword>
<dbReference type="GO" id="GO:0006777">
    <property type="term" value="P:Mo-molybdopterin cofactor biosynthetic process"/>
    <property type="evidence" value="ECO:0007669"/>
    <property type="project" value="InterPro"/>
</dbReference>
<dbReference type="PANTHER" id="PTHR23404">
    <property type="entry name" value="MOLYBDOPTERIN SYNTHASE RELATED"/>
    <property type="match status" value="1"/>
</dbReference>
<dbReference type="EMBL" id="FSRJ01000001">
    <property type="protein sequence ID" value="SIN68609.1"/>
    <property type="molecule type" value="Genomic_DNA"/>
</dbReference>
<dbReference type="Pfam" id="PF02391">
    <property type="entry name" value="MoaE"/>
    <property type="match status" value="1"/>
</dbReference>
<feature type="region of interest" description="Disordered" evidence="1">
    <location>
        <begin position="1"/>
        <end position="21"/>
    </location>
</feature>
<dbReference type="Gene3D" id="3.90.1170.40">
    <property type="entry name" value="Molybdopterin biosynthesis MoaE subunit"/>
    <property type="match status" value="1"/>
</dbReference>
<name>A0A1N6DCU1_9MICO</name>
<evidence type="ECO:0000256" key="1">
    <source>
        <dbReference type="SAM" id="MobiDB-lite"/>
    </source>
</evidence>
<evidence type="ECO:0000313" key="2">
    <source>
        <dbReference type="EMBL" id="SIN68609.1"/>
    </source>
</evidence>
<dbReference type="CDD" id="cd00756">
    <property type="entry name" value="MoaE"/>
    <property type="match status" value="1"/>
</dbReference>
<dbReference type="AlphaFoldDB" id="A0A1N6DCU1"/>
<gene>
    <name evidence="2" type="ORF">SAMN05443544_0033</name>
</gene>
<protein>
    <submittedName>
        <fullName evidence="2">Molybdopterin synthase catalytic subunit</fullName>
    </submittedName>
</protein>
<dbReference type="InterPro" id="IPR036563">
    <property type="entry name" value="MoaE_sf"/>
</dbReference>
<evidence type="ECO:0000313" key="3">
    <source>
        <dbReference type="Proteomes" id="UP000184699"/>
    </source>
</evidence>
<dbReference type="Proteomes" id="UP000184699">
    <property type="component" value="Unassembled WGS sequence"/>
</dbReference>
<sequence length="158" mass="16981">MSPEHEASVDPESDRVRNPARMNEPLALVTAEPIDESAVRAAVEADASGALVVFLGIVRDHDGGRGVLALDYRAHPEAERFLADCVRQVAAETGIAVAAVHRVGELRIGDVALCAAASAAHRAEAFDACERLVELVKQQVPIWKRQHFVDGVSEWVGL</sequence>
<dbReference type="InterPro" id="IPR003448">
    <property type="entry name" value="Mopterin_biosynth_MoaE"/>
</dbReference>